<dbReference type="InterPro" id="IPR000242">
    <property type="entry name" value="PTP_cat"/>
</dbReference>
<dbReference type="InterPro" id="IPR029021">
    <property type="entry name" value="Prot-tyrosine_phosphatase-like"/>
</dbReference>
<organism evidence="6 7">
    <name type="scientific">Knipowitschia caucasica</name>
    <name type="common">Caucasian dwarf goby</name>
    <name type="synonym">Pomatoschistus caucasicus</name>
    <dbReference type="NCBI Taxonomy" id="637954"/>
    <lineage>
        <taxon>Eukaryota</taxon>
        <taxon>Metazoa</taxon>
        <taxon>Chordata</taxon>
        <taxon>Craniata</taxon>
        <taxon>Vertebrata</taxon>
        <taxon>Euteleostomi</taxon>
        <taxon>Actinopterygii</taxon>
        <taxon>Neopterygii</taxon>
        <taxon>Teleostei</taxon>
        <taxon>Neoteleostei</taxon>
        <taxon>Acanthomorphata</taxon>
        <taxon>Gobiaria</taxon>
        <taxon>Gobiiformes</taxon>
        <taxon>Gobioidei</taxon>
        <taxon>Gobiidae</taxon>
        <taxon>Gobiinae</taxon>
        <taxon>Knipowitschia</taxon>
    </lineage>
</organism>
<protein>
    <recommendedName>
        <fullName evidence="2">protein-tyrosine-phosphatase</fullName>
        <ecNumber evidence="2">3.1.3.48</ecNumber>
    </recommendedName>
</protein>
<dbReference type="SUPFAM" id="SSF52799">
    <property type="entry name" value="(Phosphotyrosine protein) phosphatases II"/>
    <property type="match status" value="1"/>
</dbReference>
<evidence type="ECO:0000313" key="7">
    <source>
        <dbReference type="Proteomes" id="UP001497482"/>
    </source>
</evidence>
<dbReference type="AlphaFoldDB" id="A0AAV2JYM8"/>
<evidence type="ECO:0000313" key="6">
    <source>
        <dbReference type="EMBL" id="CAL1580489.1"/>
    </source>
</evidence>
<dbReference type="PANTHER" id="PTHR19134">
    <property type="entry name" value="RECEPTOR-TYPE TYROSINE-PROTEIN PHOSPHATASE"/>
    <property type="match status" value="1"/>
</dbReference>
<dbReference type="GO" id="GO:0004725">
    <property type="term" value="F:protein tyrosine phosphatase activity"/>
    <property type="evidence" value="ECO:0007669"/>
    <property type="project" value="UniProtKB-EC"/>
</dbReference>
<reference evidence="6 7" key="1">
    <citation type="submission" date="2024-04" db="EMBL/GenBank/DDBJ databases">
        <authorList>
            <person name="Waldvogel A.-M."/>
            <person name="Schoenle A."/>
        </authorList>
    </citation>
    <scope>NUCLEOTIDE SEQUENCE [LARGE SCALE GENOMIC DNA]</scope>
</reference>
<name>A0AAV2JYM8_KNICA</name>
<evidence type="ECO:0000256" key="4">
    <source>
        <dbReference type="ARBA" id="ARBA00022912"/>
    </source>
</evidence>
<dbReference type="PANTHER" id="PTHR19134:SF562">
    <property type="entry name" value="PROTEIN-TYROSINE-PHOSPHATASE"/>
    <property type="match status" value="1"/>
</dbReference>
<proteinExistence type="inferred from homology"/>
<dbReference type="PROSITE" id="PS50055">
    <property type="entry name" value="TYR_PHOSPHATASE_PTP"/>
    <property type="match status" value="1"/>
</dbReference>
<evidence type="ECO:0000256" key="1">
    <source>
        <dbReference type="ARBA" id="ARBA00009580"/>
    </source>
</evidence>
<dbReference type="InterPro" id="IPR050348">
    <property type="entry name" value="Protein-Tyr_Phosphatase"/>
</dbReference>
<keyword evidence="3" id="KW-0378">Hydrolase</keyword>
<dbReference type="Gene3D" id="3.90.190.10">
    <property type="entry name" value="Protein tyrosine phosphatase superfamily"/>
    <property type="match status" value="1"/>
</dbReference>
<dbReference type="Pfam" id="PF00102">
    <property type="entry name" value="Y_phosphatase"/>
    <property type="match status" value="1"/>
</dbReference>
<feature type="domain" description="Tyrosine-protein phosphatase" evidence="5">
    <location>
        <begin position="1"/>
        <end position="103"/>
    </location>
</feature>
<sequence length="132" mass="13820">MLADNLPFDDFAHKLSVIVLALAYTPDVQELFLVSQGGEAVGVGSVGGSSRSLAYILSLSVLSPGPMQETVFDFWRMVWQENTAAIVMVTNLVEVGRVSAGICPGSTSVPGSVMSHGITPNTRAIKATPVGL</sequence>
<accession>A0AAV2JYM8</accession>
<evidence type="ECO:0000259" key="5">
    <source>
        <dbReference type="PROSITE" id="PS50055"/>
    </source>
</evidence>
<evidence type="ECO:0000256" key="3">
    <source>
        <dbReference type="ARBA" id="ARBA00022801"/>
    </source>
</evidence>
<comment type="similarity">
    <text evidence="1">Belongs to the protein-tyrosine phosphatase family.</text>
</comment>
<dbReference type="EC" id="3.1.3.48" evidence="2"/>
<keyword evidence="7" id="KW-1185">Reference proteome</keyword>
<gene>
    <name evidence="6" type="ORF">KC01_LOCUS11322</name>
</gene>
<dbReference type="Proteomes" id="UP001497482">
    <property type="component" value="Chromosome 14"/>
</dbReference>
<evidence type="ECO:0000256" key="2">
    <source>
        <dbReference type="ARBA" id="ARBA00013064"/>
    </source>
</evidence>
<keyword evidence="4" id="KW-0904">Protein phosphatase</keyword>
<dbReference type="EMBL" id="OZ035836">
    <property type="protein sequence ID" value="CAL1580489.1"/>
    <property type="molecule type" value="Genomic_DNA"/>
</dbReference>